<accession>A0AAQ3LAH2</accession>
<dbReference type="SUPFAM" id="SSF69593">
    <property type="entry name" value="Glycerol-3-phosphate (1)-acyltransferase"/>
    <property type="match status" value="1"/>
</dbReference>
<dbReference type="Pfam" id="PF01553">
    <property type="entry name" value="Acyltransferase"/>
    <property type="match status" value="1"/>
</dbReference>
<dbReference type="RefSeq" id="WP_317834330.1">
    <property type="nucleotide sequence ID" value="NZ_CP136920.1"/>
</dbReference>
<dbReference type="AlphaFoldDB" id="A0AAQ3LAH2"/>
<evidence type="ECO:0000259" key="1">
    <source>
        <dbReference type="SMART" id="SM00563"/>
    </source>
</evidence>
<gene>
    <name evidence="2" type="ORF">RZN69_02015</name>
</gene>
<dbReference type="PANTHER" id="PTHR43767:SF10">
    <property type="entry name" value="SURFACTIN SYNTHASE SUBUNIT 1"/>
    <property type="match status" value="1"/>
</dbReference>
<dbReference type="PANTHER" id="PTHR43767">
    <property type="entry name" value="LONG-CHAIN-FATTY-ACID--COA LIGASE"/>
    <property type="match status" value="1"/>
</dbReference>
<sequence>MEHAMQSSIQETPSTLSLGWVKRPFRRISQMAFYAFSWIIVKTLYRIRSKGWDNLPTEGGAVLICNHVSYVDAVLLAIASPRRIRFLSLDTLQKVPVVGTFLRLADVIPVSPERSKDAIRLAVEHAKRGEIVGIFPEGHLTRDGHVHEFQRGYELIARRAGVPVVPVCLDGLWGSIFSFKGGRFFKKWPSRLPYRVSIQVGASFNAREMNPETARQTILDMGADAFAQRPELQGHIGGMVLESLCEDPKRECIVDYSAGRKSLNAGTVAALAICLSKHFKATIPEKRVAVVLPPGLGGALANVALSLAGKIPVNLNFTLGRSALQSCLRRGEIKTIISAAPVKEKIDQKFPDFPWTEHVIDIKKEIDALPKPKLIFWILAGKLLPAKVVASLAGAPKQGGDEEAALLFTSGSDGDPKGVVLTHKNIIANAKQVLACGVFPQNESLMANLPIFHSFGFTVTIWCPLLEKVKVTYTPSPLDFKLAAKAIKQESAGILLGTPTFFRPYLTRVQPEDMASVKIVVGGAEKTPKGFHEAWEERFPNSSYLEGYGLTETSPVASVNIPKEYLPKEYETGMRKGSVGRLFPGMAAEIVDPDTGEVLPIGETGILKLKGANVFNGYLNDPERTAQVLEGDWFTTGDLARLDEEGFLFIEGRLSRFSKMGGEMVPHGTIETAIARVFEVDKAETPQVAVTARVDESKGEALVLVSAIDIEPAELRKRLSSDGLPNLWIPKEIKRVDAIPTLASGKLELAALKKIAAE</sequence>
<name>A0AAQ3LAH2_9BACT</name>
<proteinExistence type="predicted"/>
<dbReference type="InterPro" id="IPR000873">
    <property type="entry name" value="AMP-dep_synth/lig_dom"/>
</dbReference>
<evidence type="ECO:0000313" key="2">
    <source>
        <dbReference type="EMBL" id="WOO41846.1"/>
    </source>
</evidence>
<dbReference type="InterPro" id="IPR050237">
    <property type="entry name" value="ATP-dep_AMP-bd_enzyme"/>
</dbReference>
<protein>
    <submittedName>
        <fullName evidence="2">AMP-binding protein</fullName>
    </submittedName>
</protein>
<dbReference type="GO" id="GO:0016746">
    <property type="term" value="F:acyltransferase activity"/>
    <property type="evidence" value="ECO:0007669"/>
    <property type="project" value="InterPro"/>
</dbReference>
<dbReference type="Pfam" id="PF00501">
    <property type="entry name" value="AMP-binding"/>
    <property type="match status" value="1"/>
</dbReference>
<dbReference type="InterPro" id="IPR045851">
    <property type="entry name" value="AMP-bd_C_sf"/>
</dbReference>
<dbReference type="InterPro" id="IPR002123">
    <property type="entry name" value="Plipid/glycerol_acylTrfase"/>
</dbReference>
<feature type="domain" description="Phospholipid/glycerol acyltransferase" evidence="1">
    <location>
        <begin position="61"/>
        <end position="172"/>
    </location>
</feature>
<keyword evidence="3" id="KW-1185">Reference proteome</keyword>
<dbReference type="SMART" id="SM00563">
    <property type="entry name" value="PlsC"/>
    <property type="match status" value="1"/>
</dbReference>
<dbReference type="SUPFAM" id="SSF56801">
    <property type="entry name" value="Acetyl-CoA synthetase-like"/>
    <property type="match status" value="1"/>
</dbReference>
<dbReference type="Gene3D" id="3.40.50.12780">
    <property type="entry name" value="N-terminal domain of ligase-like"/>
    <property type="match status" value="1"/>
</dbReference>
<dbReference type="Gene3D" id="3.30.300.30">
    <property type="match status" value="1"/>
</dbReference>
<dbReference type="CDD" id="cd07989">
    <property type="entry name" value="LPLAT_AGPAT-like"/>
    <property type="match status" value="1"/>
</dbReference>
<dbReference type="InterPro" id="IPR042099">
    <property type="entry name" value="ANL_N_sf"/>
</dbReference>
<reference evidence="2 3" key="1">
    <citation type="submission" date="2023-10" db="EMBL/GenBank/DDBJ databases">
        <title>Rubellicoccus peritrichatus gen. nov., sp. nov., isolated from an algae of coral reef tank.</title>
        <authorList>
            <person name="Luo J."/>
        </authorList>
    </citation>
    <scope>NUCLEOTIDE SEQUENCE [LARGE SCALE GENOMIC DNA]</scope>
    <source>
        <strain evidence="2 3">CR14</strain>
    </source>
</reference>
<dbReference type="EMBL" id="CP136920">
    <property type="protein sequence ID" value="WOO41846.1"/>
    <property type="molecule type" value="Genomic_DNA"/>
</dbReference>
<organism evidence="2 3">
    <name type="scientific">Rubellicoccus peritrichatus</name>
    <dbReference type="NCBI Taxonomy" id="3080537"/>
    <lineage>
        <taxon>Bacteria</taxon>
        <taxon>Pseudomonadati</taxon>
        <taxon>Verrucomicrobiota</taxon>
        <taxon>Opitutia</taxon>
        <taxon>Puniceicoccales</taxon>
        <taxon>Cerasicoccaceae</taxon>
        <taxon>Rubellicoccus</taxon>
    </lineage>
</organism>
<dbReference type="KEGG" id="puo:RZN69_02015"/>
<evidence type="ECO:0000313" key="3">
    <source>
        <dbReference type="Proteomes" id="UP001304300"/>
    </source>
</evidence>
<dbReference type="Proteomes" id="UP001304300">
    <property type="component" value="Chromosome"/>
</dbReference>